<proteinExistence type="predicted"/>
<dbReference type="AlphaFoldDB" id="A0A6N2XT80"/>
<name>A0A6N2XT80_9FIRM</name>
<accession>A0A6N2XT80</accession>
<gene>
    <name evidence="1" type="ORF">CBLFYP116_00312</name>
</gene>
<sequence>MASMTGAFVLSGPLSYPYFLDGQGGYACEQAWERNAHTEGTAHTEWTDHTGCGCQVCLFFWCWYAPRSCCLSIR</sequence>
<organism evidence="1">
    <name type="scientific">Enterocloster bolteae</name>
    <dbReference type="NCBI Taxonomy" id="208479"/>
    <lineage>
        <taxon>Bacteria</taxon>
        <taxon>Bacillati</taxon>
        <taxon>Bacillota</taxon>
        <taxon>Clostridia</taxon>
        <taxon>Lachnospirales</taxon>
        <taxon>Lachnospiraceae</taxon>
        <taxon>Enterocloster</taxon>
    </lineage>
</organism>
<evidence type="ECO:0000313" key="1">
    <source>
        <dbReference type="EMBL" id="VYT57253.1"/>
    </source>
</evidence>
<dbReference type="RefSeq" id="WP_002574130.1">
    <property type="nucleotide sequence ID" value="NZ_CACRTF010000029.1"/>
</dbReference>
<dbReference type="EMBL" id="CACRTF010000029">
    <property type="protein sequence ID" value="VYT57253.1"/>
    <property type="molecule type" value="Genomic_DNA"/>
</dbReference>
<protein>
    <submittedName>
        <fullName evidence="1">Uncharacterized protein</fullName>
    </submittedName>
</protein>
<reference evidence="1" key="1">
    <citation type="submission" date="2019-11" db="EMBL/GenBank/DDBJ databases">
        <authorList>
            <person name="Feng L."/>
        </authorList>
    </citation>
    <scope>NUCLEOTIDE SEQUENCE</scope>
    <source>
        <strain evidence="1">CbolteaeLFYP116</strain>
    </source>
</reference>